<evidence type="ECO:0000256" key="4">
    <source>
        <dbReference type="ARBA" id="ARBA00022670"/>
    </source>
</evidence>
<feature type="domain" description="PDZ" evidence="12">
    <location>
        <begin position="125"/>
        <end position="195"/>
    </location>
</feature>
<keyword evidence="9 11" id="KW-0482">Metalloprotease</keyword>
<evidence type="ECO:0000256" key="3">
    <source>
        <dbReference type="ARBA" id="ARBA00007931"/>
    </source>
</evidence>
<dbReference type="InterPro" id="IPR008915">
    <property type="entry name" value="Peptidase_M50"/>
</dbReference>
<dbReference type="Pfam" id="PF02163">
    <property type="entry name" value="Peptidase_M50"/>
    <property type="match status" value="1"/>
</dbReference>
<keyword evidence="5 11" id="KW-0812">Transmembrane</keyword>
<feature type="transmembrane region" description="Helical" evidence="11">
    <location>
        <begin position="7"/>
        <end position="32"/>
    </location>
</feature>
<dbReference type="PANTHER" id="PTHR42837">
    <property type="entry name" value="REGULATOR OF SIGMA-E PROTEASE RSEP"/>
    <property type="match status" value="1"/>
</dbReference>
<dbReference type="Gene3D" id="2.30.42.10">
    <property type="match status" value="2"/>
</dbReference>
<protein>
    <recommendedName>
        <fullName evidence="11">Zinc metalloprotease</fullName>
        <ecNumber evidence="11">3.4.24.-</ecNumber>
    </recommendedName>
</protein>
<evidence type="ECO:0000256" key="1">
    <source>
        <dbReference type="ARBA" id="ARBA00001947"/>
    </source>
</evidence>
<keyword evidence="7 11" id="KW-0862">Zinc</keyword>
<comment type="cofactor">
    <cofactor evidence="1 11">
        <name>Zn(2+)</name>
        <dbReference type="ChEBI" id="CHEBI:29105"/>
    </cofactor>
</comment>
<evidence type="ECO:0000256" key="10">
    <source>
        <dbReference type="ARBA" id="ARBA00023136"/>
    </source>
</evidence>
<dbReference type="InterPro" id="IPR041489">
    <property type="entry name" value="PDZ_6"/>
</dbReference>
<evidence type="ECO:0000256" key="6">
    <source>
        <dbReference type="ARBA" id="ARBA00022801"/>
    </source>
</evidence>
<dbReference type="CDD" id="cd23081">
    <property type="entry name" value="cpPDZ_EcRseP-like"/>
    <property type="match status" value="1"/>
</dbReference>
<accession>A0ABX7WML2</accession>
<evidence type="ECO:0000256" key="2">
    <source>
        <dbReference type="ARBA" id="ARBA00004141"/>
    </source>
</evidence>
<evidence type="ECO:0000256" key="5">
    <source>
        <dbReference type="ARBA" id="ARBA00022692"/>
    </source>
</evidence>
<dbReference type="SMART" id="SM00228">
    <property type="entry name" value="PDZ"/>
    <property type="match status" value="2"/>
</dbReference>
<keyword evidence="10 11" id="KW-0472">Membrane</keyword>
<reference evidence="13 14" key="1">
    <citation type="submission" date="2021-04" db="EMBL/GenBank/DDBJ databases">
        <title>Genomics, taxonomy and metabolism of representatives of sulfur bacteria of the genus Thiothrix: Thiothrix fructosivorans QT, Thiothrix unzii A1T and three new species, Thiothrix subterranea sp. nov., Thiothrix litoralis sp. nov. and 'Candidatus Thiothrix anitrata' sp. nov.</title>
        <authorList>
            <person name="Ravin N.V."/>
            <person name="Smolyakov D."/>
            <person name="Rudenko T.S."/>
            <person name="Mardanov A.V."/>
            <person name="Beletsky A.V."/>
            <person name="Markov N.D."/>
            <person name="Fomenkov A.I."/>
            <person name="Roberts R.J."/>
            <person name="Karnachuk O.V."/>
            <person name="Novikov A."/>
            <person name="Grabovich M.Y."/>
        </authorList>
    </citation>
    <scope>NUCLEOTIDE SEQUENCE [LARGE SCALE GENOMIC DNA]</scope>
    <source>
        <strain evidence="13 14">AS</strain>
    </source>
</reference>
<comment type="similarity">
    <text evidence="3 11">Belongs to the peptidase M50B family.</text>
</comment>
<feature type="transmembrane region" description="Helical" evidence="11">
    <location>
        <begin position="107"/>
        <end position="128"/>
    </location>
</feature>
<evidence type="ECO:0000256" key="8">
    <source>
        <dbReference type="ARBA" id="ARBA00022989"/>
    </source>
</evidence>
<keyword evidence="14" id="KW-1185">Reference proteome</keyword>
<proteinExistence type="inferred from homology"/>
<feature type="domain" description="PDZ" evidence="12">
    <location>
        <begin position="201"/>
        <end position="288"/>
    </location>
</feature>
<evidence type="ECO:0000256" key="7">
    <source>
        <dbReference type="ARBA" id="ARBA00022833"/>
    </source>
</evidence>
<feature type="transmembrane region" description="Helical" evidence="11">
    <location>
        <begin position="384"/>
        <end position="404"/>
    </location>
</feature>
<evidence type="ECO:0000259" key="12">
    <source>
        <dbReference type="SMART" id="SM00228"/>
    </source>
</evidence>
<keyword evidence="8 11" id="KW-1133">Transmembrane helix</keyword>
<keyword evidence="6 11" id="KW-0378">Hydrolase</keyword>
<keyword evidence="4" id="KW-0645">Protease</keyword>
<dbReference type="SUPFAM" id="SSF50156">
    <property type="entry name" value="PDZ domain-like"/>
    <property type="match status" value="2"/>
</dbReference>
<dbReference type="InterPro" id="IPR001478">
    <property type="entry name" value="PDZ"/>
</dbReference>
<dbReference type="CDD" id="cd06163">
    <property type="entry name" value="S2P-M50_PDZ_RseP-like"/>
    <property type="match status" value="2"/>
</dbReference>
<evidence type="ECO:0000313" key="14">
    <source>
        <dbReference type="Proteomes" id="UP000672039"/>
    </source>
</evidence>
<dbReference type="EC" id="3.4.24.-" evidence="11"/>
<dbReference type="InterPro" id="IPR036034">
    <property type="entry name" value="PDZ_sf"/>
</dbReference>
<organism evidence="13 14">
    <name type="scientific">Thiothrix litoralis</name>
    <dbReference type="NCBI Taxonomy" id="2891210"/>
    <lineage>
        <taxon>Bacteria</taxon>
        <taxon>Pseudomonadati</taxon>
        <taxon>Pseudomonadota</taxon>
        <taxon>Gammaproteobacteria</taxon>
        <taxon>Thiotrichales</taxon>
        <taxon>Thiotrichaceae</taxon>
        <taxon>Thiothrix</taxon>
    </lineage>
</organism>
<comment type="subcellular location">
    <subcellularLocation>
        <location evidence="2">Membrane</location>
        <topology evidence="2">Multi-pass membrane protein</topology>
    </subcellularLocation>
</comment>
<dbReference type="InterPro" id="IPR004387">
    <property type="entry name" value="Pept_M50_Zn"/>
</dbReference>
<dbReference type="GO" id="GO:0008237">
    <property type="term" value="F:metallopeptidase activity"/>
    <property type="evidence" value="ECO:0007669"/>
    <property type="project" value="UniProtKB-KW"/>
</dbReference>
<sequence length="460" mass="49727">MNLSTNLLLIIPAFLVAIGVLVTVHEFGHFWVARKLGVKVLRFSIGFGKPLWRRVSKDADKVEYVVAALPFGGYVKMLDERECEEGCEVAAHEVHRAFNRQKLWKRAAIVVAGPVANFLLAMVIYALVFMIGQNAMRPYVDVTQDSPAALAGLQSGDQVTAINGVETTSWEDMRMLLVEEYLKSPQLAINVTTQDGVSQQRTLDLQSVAMFDDEAGALDKIGLKSWLPPYDVVVETVVPNSPAAGAGLQAQDKVLSIDALKPTGARGFVEYIRAHPDQPVVLTVDRAGAMQSISVTPQISAGQSVATIGAALAPPPPDLRDKVYFTESYGLVDSLWRGAAKTWQMSALTLKLMGRMLTGEVSLKNVSGPVTIAQFAGVSAAYGLTYYLGFLAVVSVSLGVLNLLPVPMLDGGHLLYYLVEWVKGSPVSAETEAVGFRLGMVIIGGLMVLALYNDFTRLLN</sequence>
<gene>
    <name evidence="13" type="primary">rseP</name>
    <name evidence="13" type="ORF">J9253_10480</name>
</gene>
<dbReference type="NCBIfam" id="TIGR00054">
    <property type="entry name" value="RIP metalloprotease RseP"/>
    <property type="match status" value="1"/>
</dbReference>
<evidence type="ECO:0000313" key="13">
    <source>
        <dbReference type="EMBL" id="QTR44482.1"/>
    </source>
</evidence>
<feature type="transmembrane region" description="Helical" evidence="11">
    <location>
        <begin position="434"/>
        <end position="452"/>
    </location>
</feature>
<evidence type="ECO:0000256" key="11">
    <source>
        <dbReference type="RuleBase" id="RU362031"/>
    </source>
</evidence>
<evidence type="ECO:0000256" key="9">
    <source>
        <dbReference type="ARBA" id="ARBA00023049"/>
    </source>
</evidence>
<dbReference type="PANTHER" id="PTHR42837:SF2">
    <property type="entry name" value="MEMBRANE METALLOPROTEASE ARASP2, CHLOROPLASTIC-RELATED"/>
    <property type="match status" value="1"/>
</dbReference>
<name>A0ABX7WML2_9GAMM</name>
<keyword evidence="11" id="KW-0479">Metal-binding</keyword>
<dbReference type="RefSeq" id="WP_210220971.1">
    <property type="nucleotide sequence ID" value="NZ_CP072801.1"/>
</dbReference>
<dbReference type="Proteomes" id="UP000672039">
    <property type="component" value="Chromosome"/>
</dbReference>
<dbReference type="Pfam" id="PF17820">
    <property type="entry name" value="PDZ_6"/>
    <property type="match status" value="2"/>
</dbReference>
<dbReference type="EMBL" id="CP072801">
    <property type="protein sequence ID" value="QTR44482.1"/>
    <property type="molecule type" value="Genomic_DNA"/>
</dbReference>